<evidence type="ECO:0000313" key="14">
    <source>
        <dbReference type="Proteomes" id="UP001055437"/>
    </source>
</evidence>
<dbReference type="PANTHER" id="PTHR46652:SF3">
    <property type="entry name" value="LEUCINE-RICH REPEAT-CONTAINING PROTEIN 9"/>
    <property type="match status" value="1"/>
</dbReference>
<dbReference type="InterPro" id="IPR012569">
    <property type="entry name" value="Inl_IR"/>
</dbReference>
<accession>A0A9N7JJR3</accession>
<comment type="similarity">
    <text evidence="1">Belongs to the internalin family.</text>
</comment>
<reference evidence="11 13" key="1">
    <citation type="submission" date="2017-09" db="EMBL/GenBank/DDBJ databases">
        <authorList>
            <person name="Thomas P."/>
            <person name="Seyboldt C."/>
        </authorList>
    </citation>
    <scope>NUCLEOTIDE SEQUENCE [LARGE SCALE GENOMIC DNA]</scope>
    <source>
        <strain evidence="11 13">DSM 7534</strain>
    </source>
</reference>
<evidence type="ECO:0000259" key="10">
    <source>
        <dbReference type="Pfam" id="PF23598"/>
    </source>
</evidence>
<feature type="domain" description="Disease resistance R13L4/SHOC-2-like LRR" evidence="10">
    <location>
        <begin position="138"/>
        <end position="305"/>
    </location>
</feature>
<dbReference type="SMART" id="SM00365">
    <property type="entry name" value="LRR_SD22"/>
    <property type="match status" value="6"/>
</dbReference>
<dbReference type="Proteomes" id="UP001055437">
    <property type="component" value="Chromosome"/>
</dbReference>
<dbReference type="GeneID" id="303560029"/>
<keyword evidence="3 8" id="KW-0732">Signal</keyword>
<evidence type="ECO:0000313" key="13">
    <source>
        <dbReference type="Proteomes" id="UP000280586"/>
    </source>
</evidence>
<protein>
    <submittedName>
        <fullName evidence="12">Leucine-rich repeat domain-containing protein</fullName>
    </submittedName>
</protein>
<keyword evidence="7" id="KW-0472">Membrane</keyword>
<dbReference type="InterPro" id="IPR014755">
    <property type="entry name" value="Cu-Rt/internalin_Ig-like"/>
</dbReference>
<name>A0A9N7JJR3_CLOSE</name>
<keyword evidence="7" id="KW-0812">Transmembrane</keyword>
<dbReference type="Pfam" id="PF08191">
    <property type="entry name" value="LRR_adjacent"/>
    <property type="match status" value="1"/>
</dbReference>
<dbReference type="KEGG" id="csep:CP523_04955"/>
<evidence type="ECO:0000256" key="2">
    <source>
        <dbReference type="ARBA" id="ARBA00022614"/>
    </source>
</evidence>
<dbReference type="PANTHER" id="PTHR46652">
    <property type="entry name" value="LEUCINE-RICH REPEAT AND IQ DOMAIN-CONTAINING PROTEIN 1-RELATED"/>
    <property type="match status" value="1"/>
</dbReference>
<keyword evidence="4" id="KW-0677">Repeat</keyword>
<organism evidence="11 13">
    <name type="scientific">Clostridium septicum</name>
    <dbReference type="NCBI Taxonomy" id="1504"/>
    <lineage>
        <taxon>Bacteria</taxon>
        <taxon>Bacillati</taxon>
        <taxon>Bacillota</taxon>
        <taxon>Clostridia</taxon>
        <taxon>Eubacteriales</taxon>
        <taxon>Clostridiaceae</taxon>
        <taxon>Clostridium</taxon>
    </lineage>
</organism>
<feature type="domain" description="Internalin Ig-like inter-repeat region" evidence="9">
    <location>
        <begin position="337"/>
        <end position="393"/>
    </location>
</feature>
<dbReference type="Proteomes" id="UP000280586">
    <property type="component" value="Chromosome"/>
</dbReference>
<dbReference type="EMBL" id="CP099799">
    <property type="protein sequence ID" value="USS00430.1"/>
    <property type="molecule type" value="Genomic_DNA"/>
</dbReference>
<feature type="coiled-coil region" evidence="5">
    <location>
        <begin position="643"/>
        <end position="677"/>
    </location>
</feature>
<feature type="region of interest" description="Disordered" evidence="6">
    <location>
        <begin position="404"/>
        <end position="468"/>
    </location>
</feature>
<keyword evidence="7" id="KW-1133">Transmembrane helix</keyword>
<proteinExistence type="inferred from homology"/>
<evidence type="ECO:0000313" key="11">
    <source>
        <dbReference type="EMBL" id="AYE33869.1"/>
    </source>
</evidence>
<reference evidence="12" key="2">
    <citation type="submission" date="2022-06" db="EMBL/GenBank/DDBJ databases">
        <authorList>
            <person name="Holder M.E."/>
            <person name="Ajami N.J."/>
            <person name="Petrosino J.F."/>
        </authorList>
    </citation>
    <scope>NUCLEOTIDE SEQUENCE</scope>
    <source>
        <strain evidence="12">RMA 8861</strain>
    </source>
</reference>
<keyword evidence="14" id="KW-1185">Reference proteome</keyword>
<dbReference type="EMBL" id="CP023671">
    <property type="protein sequence ID" value="AYE33869.1"/>
    <property type="molecule type" value="Genomic_DNA"/>
</dbReference>
<sequence>MKKRILTVILVMALGFSCAMPTLRTLADVNGRGNEDINFLGENYIFNRNGVNIPDPNLKKALNKALGQREDDEISKYKLSKIQELYIARSEISNLEGIQYCKDLRILDLQNNNITDISLLSNLTELRDLYINLNPVEDITPLKSLKRLRDLFVNATNIKDISSLSNLTNLKYLLMDSNKITNFESIKNLENLQVLYIGGTNIKDISVVNNLKNLEVLSINNTEVSDLTPLKSLKRLTWLRLDRNNISDISVLSELPQLQEVTLDDNKVSNISVISKLNNLKTLKLKNNNISDITPLKDLKDLESVVLSNQKITLKNKEINEKLLIKNPIKIISGNGQPKDISNQGMVNEDNTLITWNNIKNKEINELTFNFNEKVKLGEKNIEFSGKVFQPITFNPDIEDEKEEVKELEEKNSVKESEYIKAEEKRKEGQASQEAKAEEETNQQVKVEEETNQQVKVEEEVKPEEAIETTSVVKEKINPENEKIKEEDTTEVLKDETPFEGETQLYDETPIIEENKFTEEVNHKDTLIDRIDTEVLAKDEALLDYDSVNKDVVEKVLEKEVEKLSEKEEVKKTVVDKTYDLKESANNAIEVARNVNDVIENGVALNTEISQKEVQEFSTIESSEASLNTSAKKVEEKLLAESNKESSNKIAKKEKAINEATNKEKKNKNNIEIEAEEKDGSEGLLKIIFGFSAVAIAAIIGIIFTLKRKFN</sequence>
<dbReference type="InterPro" id="IPR001611">
    <property type="entry name" value="Leu-rich_rpt"/>
</dbReference>
<dbReference type="Gene3D" id="2.60.40.1220">
    <property type="match status" value="1"/>
</dbReference>
<dbReference type="InterPro" id="IPR055414">
    <property type="entry name" value="LRR_R13L4/SHOC2-like"/>
</dbReference>
<dbReference type="PROSITE" id="PS51257">
    <property type="entry name" value="PROKAR_LIPOPROTEIN"/>
    <property type="match status" value="1"/>
</dbReference>
<dbReference type="Pfam" id="PF23598">
    <property type="entry name" value="LRR_14"/>
    <property type="match status" value="1"/>
</dbReference>
<dbReference type="RefSeq" id="WP_120140589.1">
    <property type="nucleotide sequence ID" value="NZ_CP023671.1"/>
</dbReference>
<dbReference type="AlphaFoldDB" id="A0A9N7JJR3"/>
<evidence type="ECO:0000256" key="5">
    <source>
        <dbReference type="SAM" id="Coils"/>
    </source>
</evidence>
<evidence type="ECO:0000256" key="7">
    <source>
        <dbReference type="SAM" id="Phobius"/>
    </source>
</evidence>
<feature type="compositionally biased region" description="Basic and acidic residues" evidence="6">
    <location>
        <begin position="404"/>
        <end position="439"/>
    </location>
</feature>
<evidence type="ECO:0000256" key="8">
    <source>
        <dbReference type="SAM" id="SignalP"/>
    </source>
</evidence>
<gene>
    <name evidence="11" type="ORF">CP523_04955</name>
    <name evidence="12" type="ORF">NH397_13200</name>
</gene>
<feature type="transmembrane region" description="Helical" evidence="7">
    <location>
        <begin position="687"/>
        <end position="706"/>
    </location>
</feature>
<evidence type="ECO:0000256" key="6">
    <source>
        <dbReference type="SAM" id="MobiDB-lite"/>
    </source>
</evidence>
<evidence type="ECO:0000256" key="4">
    <source>
        <dbReference type="ARBA" id="ARBA00022737"/>
    </source>
</evidence>
<keyword evidence="5" id="KW-0175">Coiled coil</keyword>
<feature type="signal peptide" evidence="8">
    <location>
        <begin position="1"/>
        <end position="19"/>
    </location>
</feature>
<dbReference type="InterPro" id="IPR014756">
    <property type="entry name" value="Ig_E-set"/>
</dbReference>
<dbReference type="PROSITE" id="PS51450">
    <property type="entry name" value="LRR"/>
    <property type="match status" value="6"/>
</dbReference>
<dbReference type="SUPFAM" id="SSF81296">
    <property type="entry name" value="E set domains"/>
    <property type="match status" value="1"/>
</dbReference>
<evidence type="ECO:0000256" key="1">
    <source>
        <dbReference type="ARBA" id="ARBA00009432"/>
    </source>
</evidence>
<dbReference type="InterPro" id="IPR032675">
    <property type="entry name" value="LRR_dom_sf"/>
</dbReference>
<evidence type="ECO:0000256" key="3">
    <source>
        <dbReference type="ARBA" id="ARBA00022729"/>
    </source>
</evidence>
<evidence type="ECO:0000259" key="9">
    <source>
        <dbReference type="Pfam" id="PF08191"/>
    </source>
</evidence>
<feature type="compositionally biased region" description="Basic and acidic residues" evidence="6">
    <location>
        <begin position="456"/>
        <end position="465"/>
    </location>
</feature>
<dbReference type="Gene3D" id="3.80.10.10">
    <property type="entry name" value="Ribonuclease Inhibitor"/>
    <property type="match status" value="2"/>
</dbReference>
<dbReference type="SUPFAM" id="SSF52058">
    <property type="entry name" value="L domain-like"/>
    <property type="match status" value="1"/>
</dbReference>
<dbReference type="InterPro" id="IPR050836">
    <property type="entry name" value="SDS22/Internalin_LRR"/>
</dbReference>
<evidence type="ECO:0000313" key="12">
    <source>
        <dbReference type="EMBL" id="USS00430.1"/>
    </source>
</evidence>
<feature type="chain" id="PRO_5040285779" evidence="8">
    <location>
        <begin position="20"/>
        <end position="711"/>
    </location>
</feature>
<keyword evidence="2" id="KW-0433">Leucine-rich repeat</keyword>